<dbReference type="RefSeq" id="WP_085767199.1">
    <property type="nucleotide sequence ID" value="NZ_CP019344.1"/>
</dbReference>
<keyword evidence="2" id="KW-1185">Reference proteome</keyword>
<dbReference type="EMBL" id="CP019344">
    <property type="protein sequence ID" value="ARN78395.1"/>
    <property type="molecule type" value="Genomic_DNA"/>
</dbReference>
<name>A0A1W6MLB9_9FLAO</name>
<evidence type="ECO:0008006" key="3">
    <source>
        <dbReference type="Google" id="ProtNLM"/>
    </source>
</evidence>
<evidence type="ECO:0000313" key="1">
    <source>
        <dbReference type="EMBL" id="ARN78395.1"/>
    </source>
</evidence>
<dbReference type="Pfam" id="PF09564">
    <property type="entry name" value="RE_NgoBV"/>
    <property type="match status" value="1"/>
</dbReference>
<dbReference type="OrthoDB" id="2057768at2"/>
<dbReference type="Proteomes" id="UP000193431">
    <property type="component" value="Chromosome"/>
</dbReference>
<sequence length="228" mass="26561">MKLSASQLYDALVNDYGIIGETGNIKFTVKDLSILIKTKDSVGNLLQEWLKAWFTENSIDFVENNNSQSFPDFLLNPDDFTKGLLEVKSFDFDRGPGFDLANFDSYCNSLLTHAYRLDSDYLILSYQMIDGQIGIKNVWLKKIWELACPSSTYPLKVQEKKNVIYNIRPSVWYSTRSKFKPFNSKEEFLSALNNTRYQYPQTRFKNGHWLNKVLKNYEEYTGEMLVVE</sequence>
<dbReference type="InterPro" id="IPR019064">
    <property type="entry name" value="Restrct_endonuc_II_NlaIV"/>
</dbReference>
<evidence type="ECO:0000313" key="2">
    <source>
        <dbReference type="Proteomes" id="UP000193431"/>
    </source>
</evidence>
<gene>
    <name evidence="1" type="ORF">BST97_10580</name>
</gene>
<accession>A0A1W6MLB9</accession>
<dbReference type="STRING" id="331648.BST97_10580"/>
<organism evidence="1 2">
    <name type="scientific">Nonlabens spongiae</name>
    <dbReference type="NCBI Taxonomy" id="331648"/>
    <lineage>
        <taxon>Bacteria</taxon>
        <taxon>Pseudomonadati</taxon>
        <taxon>Bacteroidota</taxon>
        <taxon>Flavobacteriia</taxon>
        <taxon>Flavobacteriales</taxon>
        <taxon>Flavobacteriaceae</taxon>
        <taxon>Nonlabens</taxon>
    </lineage>
</organism>
<dbReference type="GO" id="GO:0009036">
    <property type="term" value="F:type II site-specific deoxyribonuclease activity"/>
    <property type="evidence" value="ECO:0007669"/>
    <property type="project" value="InterPro"/>
</dbReference>
<reference evidence="1 2" key="1">
    <citation type="submission" date="2016-11" db="EMBL/GenBank/DDBJ databases">
        <title>Trade-off between light-utilization and light-protection in marine flavobacteria.</title>
        <authorList>
            <person name="Kumagai Y."/>
        </authorList>
    </citation>
    <scope>NUCLEOTIDE SEQUENCE [LARGE SCALE GENOMIC DNA]</scope>
    <source>
        <strain evidence="1 2">JCM 13191</strain>
    </source>
</reference>
<proteinExistence type="predicted"/>
<protein>
    <recommendedName>
        <fullName evidence="3">Restriction endonuclease</fullName>
    </recommendedName>
</protein>
<dbReference type="AlphaFoldDB" id="A0A1W6MLB9"/>
<dbReference type="REBASE" id="200775">
    <property type="entry name" value="Nsp13191ORF10575P"/>
</dbReference>